<dbReference type="GO" id="GO:0000166">
    <property type="term" value="F:nucleotide binding"/>
    <property type="evidence" value="ECO:0007669"/>
    <property type="project" value="UniProtKB-KW"/>
</dbReference>
<keyword evidence="6 8" id="KW-0693">Viral RNA replication</keyword>
<dbReference type="InterPro" id="IPR001795">
    <property type="entry name" value="RNA-dir_pol_luteovirus"/>
</dbReference>
<evidence type="ECO:0000256" key="7">
    <source>
        <dbReference type="ARBA" id="ARBA00048744"/>
    </source>
</evidence>
<name>A0A0A7DRF5_9VIRU</name>
<reference evidence="10 11" key="1">
    <citation type="journal article" date="2016" name="Virus Genes">
        <title>Eimeria tenella: a novel dsRNA virus in E. tenella and its complete genome sequence analysis.</title>
        <authorList>
            <person name="Wu B."/>
            <person name="Zhang X."/>
            <person name="Gong P."/>
            <person name="Li M."/>
            <person name="Ding H."/>
            <person name="Xin C."/>
            <person name="Zhao N."/>
            <person name="Li J."/>
        </authorList>
    </citation>
    <scope>NUCLEOTIDE SEQUENCE [LARGE SCALE GENOMIC DNA]</scope>
    <source>
        <strain evidence="10 11">JL610V</strain>
    </source>
</reference>
<accession>A0A0A7DRF5</accession>
<protein>
    <recommendedName>
        <fullName evidence="1 8">RNA-directed RNA polymerase</fullName>
        <ecNumber evidence="1 8">2.7.7.48</ecNumber>
    </recommendedName>
</protein>
<dbReference type="GO" id="GO:0003723">
    <property type="term" value="F:RNA binding"/>
    <property type="evidence" value="ECO:0007669"/>
    <property type="project" value="InterPro"/>
</dbReference>
<evidence type="ECO:0000256" key="9">
    <source>
        <dbReference type="SAM" id="MobiDB-lite"/>
    </source>
</evidence>
<dbReference type="InterPro" id="IPR043128">
    <property type="entry name" value="Rev_trsase/Diguanyl_cyclase"/>
</dbReference>
<evidence type="ECO:0000256" key="4">
    <source>
        <dbReference type="ARBA" id="ARBA00022695"/>
    </source>
</evidence>
<dbReference type="SUPFAM" id="SSF56672">
    <property type="entry name" value="DNA/RNA polymerases"/>
    <property type="match status" value="1"/>
</dbReference>
<evidence type="ECO:0000256" key="8">
    <source>
        <dbReference type="RuleBase" id="RU364050"/>
    </source>
</evidence>
<dbReference type="RefSeq" id="YP_009115500.1">
    <property type="nucleotide sequence ID" value="NC_026140.1"/>
</dbReference>
<comment type="catalytic activity">
    <reaction evidence="7 8">
        <text>RNA(n) + a ribonucleoside 5'-triphosphate = RNA(n+1) + diphosphate</text>
        <dbReference type="Rhea" id="RHEA:21248"/>
        <dbReference type="Rhea" id="RHEA-COMP:14527"/>
        <dbReference type="Rhea" id="RHEA-COMP:17342"/>
        <dbReference type="ChEBI" id="CHEBI:33019"/>
        <dbReference type="ChEBI" id="CHEBI:61557"/>
        <dbReference type="ChEBI" id="CHEBI:140395"/>
        <dbReference type="EC" id="2.7.7.48"/>
    </reaction>
</comment>
<dbReference type="GO" id="GO:0003968">
    <property type="term" value="F:RNA-directed RNA polymerase activity"/>
    <property type="evidence" value="ECO:0007669"/>
    <property type="project" value="UniProtKB-KW"/>
</dbReference>
<gene>
    <name evidence="10" type="primary">RDRP</name>
    <name evidence="10" type="ORF">EtRv1gp2</name>
</gene>
<dbReference type="Pfam" id="PF02123">
    <property type="entry name" value="RdRP_4"/>
    <property type="match status" value="1"/>
</dbReference>
<dbReference type="GeneID" id="22835144"/>
<keyword evidence="11" id="KW-1185">Reference proteome</keyword>
<dbReference type="Proteomes" id="UP000204056">
    <property type="component" value="Segment"/>
</dbReference>
<dbReference type="InterPro" id="IPR043502">
    <property type="entry name" value="DNA/RNA_pol_sf"/>
</dbReference>
<sequence length="1071" mass="118211">MMVPKEATASHPPGALWGAVSKSGVLSVLGRSFHAAGNMASKFDADVIRSELVSAAQGQPSEDSGYATLVAYNLAYNPYPIHLPLPLSWRSEVIRWLTYYSLITMSSWWVATDVVGFWSSGGFCEIAPADFVERAAPRVNPLEAGVRLESLVKAYRDRASYASRVGPELHRRYIAPDDGGNPFRALQAGSPSRARLQSPRVRPARRKRAQWRCTAFADVIAEITGLVCGQLKTLYSGVREYARSEVYEAVMRCVNRALCHAHLSGGEGSAGGAGPGAMRHQSESGRSVPWRPQAHEAGSSAPWTHRVPESYLAEVAERISPRDVLSELIARDSSIALRQELGRLFPRKRDPQSGRKANIYLDCLLADIRDIDPASHRQLCMMLSAAPPGAIHEDQVCNALIYAYSLWRGREALLGAFCILVNLAEGGERLKHLSDILKASGSNTVFEWAQLCELNCLLGRGVGDTDLWSDAERRTRPEKDMEVELDRRRLSDAINAVLAEELGDEPLHADPIQDYWDRRFEWCVAGSHNHTTNAEGAFADVPATGPGGVRMTRRMAMEHVDENALVTWDGHVQVSVVPKLEQGKTRAIYSCNTVSYAAFGRILRPAENRWAGRRVILDPGAGGNYGMFRRIRKAWPRALGTALMLDYSDFNSQHTLAAQELVVKLLCDRFTNLEPDYSELLVSSLHKMDIYVHGKLVGRARRSLMSDHRGTSFINSVLNAAYIRYVLGEERYRKMQSFHVGDDVLMFCKDSVEAYGVIGAMEDAGFHLQRSKQSVGSKGFEFLRMAGTRSLAHGYVARSIASLVSGNWTTDWTYDPVATMHSFVQQARSLMNRSGNVSAYLLLGRSMQVYTSLPLGVIHEVLSGRVALGAGPVYRADGRYETRAILEVGDYNVREDLPTWRRLPRAATADYFTRGCHAVERLAMELVGFQPWAAALRASYGALAVRRLQEGLACRDPAADIPTSVTLGCKQLYCKAGAVDLDSELDRPTRRGALVQYPVIALLQNTLTDGQIGELLRYLGVPFQAGQERITAFGNPSVGVVIQGDLPYSDASALCSKGILQTVRVIYPLRM</sequence>
<feature type="region of interest" description="Disordered" evidence="9">
    <location>
        <begin position="266"/>
        <end position="301"/>
    </location>
</feature>
<feature type="compositionally biased region" description="Gly residues" evidence="9">
    <location>
        <begin position="266"/>
        <end position="275"/>
    </location>
</feature>
<evidence type="ECO:0000256" key="6">
    <source>
        <dbReference type="ARBA" id="ARBA00022953"/>
    </source>
</evidence>
<evidence type="ECO:0000313" key="11">
    <source>
        <dbReference type="Proteomes" id="UP000204056"/>
    </source>
</evidence>
<dbReference type="OrthoDB" id="9167at10239"/>
<evidence type="ECO:0000256" key="2">
    <source>
        <dbReference type="ARBA" id="ARBA00022484"/>
    </source>
</evidence>
<proteinExistence type="predicted"/>
<keyword evidence="2 8" id="KW-0696">RNA-directed RNA polymerase</keyword>
<evidence type="ECO:0000313" key="10">
    <source>
        <dbReference type="EMBL" id="AIW58883.1"/>
    </source>
</evidence>
<organism evidence="10 11">
    <name type="scientific">Eimeria tenella RNA virus 1</name>
    <dbReference type="NCBI Taxonomy" id="1566868"/>
    <lineage>
        <taxon>Viruses</taxon>
        <taxon>Riboviria</taxon>
        <taxon>Orthornavirae</taxon>
        <taxon>Duplornaviricota</taxon>
        <taxon>Chrymotiviricetes</taxon>
        <taxon>Ghabrivirales</taxon>
        <taxon>Alphatotivirineae</taxon>
        <taxon>Pseudototiviridae</taxon>
        <taxon>Eimeriavirus</taxon>
        <taxon>Eimeriavirus ichi</taxon>
    </lineage>
</organism>
<evidence type="ECO:0000256" key="1">
    <source>
        <dbReference type="ARBA" id="ARBA00012494"/>
    </source>
</evidence>
<keyword evidence="5 8" id="KW-0547">Nucleotide-binding</keyword>
<keyword evidence="3 8" id="KW-0808">Transferase</keyword>
<dbReference type="EC" id="2.7.7.48" evidence="1 8"/>
<keyword evidence="4 8" id="KW-0548">Nucleotidyltransferase</keyword>
<dbReference type="KEGG" id="vg:22835144"/>
<dbReference type="EMBL" id="KJ363185">
    <property type="protein sequence ID" value="AIW58883.1"/>
    <property type="molecule type" value="Genomic_RNA"/>
</dbReference>
<dbReference type="GO" id="GO:0006351">
    <property type="term" value="P:DNA-templated transcription"/>
    <property type="evidence" value="ECO:0007669"/>
    <property type="project" value="InterPro"/>
</dbReference>
<evidence type="ECO:0000256" key="5">
    <source>
        <dbReference type="ARBA" id="ARBA00022741"/>
    </source>
</evidence>
<evidence type="ECO:0000256" key="3">
    <source>
        <dbReference type="ARBA" id="ARBA00022679"/>
    </source>
</evidence>
<dbReference type="Gene3D" id="3.30.70.270">
    <property type="match status" value="1"/>
</dbReference>